<name>A0A2R6NNT2_9APHY</name>
<evidence type="ECO:0000313" key="3">
    <source>
        <dbReference type="Proteomes" id="UP000186601"/>
    </source>
</evidence>
<comment type="caution">
    <text evidence="2">The sequence shown here is derived from an EMBL/GenBank/DDBJ whole genome shotgun (WGS) entry which is preliminary data.</text>
</comment>
<dbReference type="AlphaFoldDB" id="A0A2R6NNT2"/>
<dbReference type="Proteomes" id="UP000186601">
    <property type="component" value="Unassembled WGS sequence"/>
</dbReference>
<proteinExistence type="predicted"/>
<keyword evidence="1" id="KW-0732">Signal</keyword>
<protein>
    <submittedName>
        <fullName evidence="2">Uncharacterized protein</fullName>
    </submittedName>
</protein>
<dbReference type="EMBL" id="MLYV02001019">
    <property type="protein sequence ID" value="PSR74098.1"/>
    <property type="molecule type" value="Genomic_DNA"/>
</dbReference>
<evidence type="ECO:0000256" key="1">
    <source>
        <dbReference type="SAM" id="SignalP"/>
    </source>
</evidence>
<evidence type="ECO:0000313" key="2">
    <source>
        <dbReference type="EMBL" id="PSR74098.1"/>
    </source>
</evidence>
<gene>
    <name evidence="2" type="ORF">PHLCEN_2v10054</name>
</gene>
<feature type="chain" id="PRO_5015302260" evidence="1">
    <location>
        <begin position="23"/>
        <end position="72"/>
    </location>
</feature>
<reference evidence="2 3" key="1">
    <citation type="submission" date="2018-02" db="EMBL/GenBank/DDBJ databases">
        <title>Genome sequence of the basidiomycete white-rot fungus Phlebia centrifuga.</title>
        <authorList>
            <person name="Granchi Z."/>
            <person name="Peng M."/>
            <person name="de Vries R.P."/>
            <person name="Hilden K."/>
            <person name="Makela M.R."/>
            <person name="Grigoriev I."/>
            <person name="Riley R."/>
        </authorList>
    </citation>
    <scope>NUCLEOTIDE SEQUENCE [LARGE SCALE GENOMIC DNA]</scope>
    <source>
        <strain evidence="2 3">FBCC195</strain>
    </source>
</reference>
<sequence>MSSSLFTTSILVIALAITLANARSSHSSGFGPPLRHNYTFEVYLTDTNSFLQWADIFSTDRNWLLLAGSQYY</sequence>
<feature type="signal peptide" evidence="1">
    <location>
        <begin position="1"/>
        <end position="22"/>
    </location>
</feature>
<accession>A0A2R6NNT2</accession>
<keyword evidence="3" id="KW-1185">Reference proteome</keyword>
<organism evidence="2 3">
    <name type="scientific">Hermanssonia centrifuga</name>
    <dbReference type="NCBI Taxonomy" id="98765"/>
    <lineage>
        <taxon>Eukaryota</taxon>
        <taxon>Fungi</taxon>
        <taxon>Dikarya</taxon>
        <taxon>Basidiomycota</taxon>
        <taxon>Agaricomycotina</taxon>
        <taxon>Agaricomycetes</taxon>
        <taxon>Polyporales</taxon>
        <taxon>Meruliaceae</taxon>
        <taxon>Hermanssonia</taxon>
    </lineage>
</organism>